<reference evidence="4 10" key="3">
    <citation type="journal article" date="2018" name="Int. J. Syst. Evol. Microbiol.">
        <title>Lactobacillus paragasseri sp. nov., a sister taxon of Lactobacillus gasseri, based on whole-genome sequence analyses.</title>
        <authorList>
            <person name="Tanizawa Y."/>
            <person name="Tada I."/>
            <person name="Kobayashi H."/>
            <person name="Endo A."/>
            <person name="Maeno S."/>
            <person name="Toyoda A."/>
            <person name="Arita M."/>
            <person name="Nakamura Y."/>
            <person name="Sakamoto M."/>
            <person name="Ohkuma M."/>
            <person name="Tohno M."/>
        </authorList>
    </citation>
    <scope>NUCLEOTIDE SEQUENCE [LARGE SCALE GENOMIC DNA]</scope>
    <source>
        <strain evidence="4 10">JCM 1025</strain>
    </source>
</reference>
<dbReference type="InterPro" id="IPR005531">
    <property type="entry name" value="Asp23"/>
</dbReference>
<name>A0A133PIQ7_LACGS</name>
<feature type="region of interest" description="Disordered" evidence="2">
    <location>
        <begin position="125"/>
        <end position="148"/>
    </location>
</feature>
<evidence type="ECO:0000313" key="5">
    <source>
        <dbReference type="EMBL" id="KAB1951678.1"/>
    </source>
</evidence>
<dbReference type="Proteomes" id="UP000460112">
    <property type="component" value="Unassembled WGS sequence"/>
</dbReference>
<reference evidence="6 9" key="2">
    <citation type="submission" date="2017-12" db="EMBL/GenBank/DDBJ databases">
        <title>Phylogenetic diversity of female urinary microbiome.</title>
        <authorList>
            <person name="Thomas-White K."/>
            <person name="Wolfe A.J."/>
        </authorList>
    </citation>
    <scope>NUCLEOTIDE SEQUENCE [LARGE SCALE GENOMIC DNA]</scope>
    <source>
        <strain evidence="6 9">UMB0099</strain>
    </source>
</reference>
<dbReference type="PANTHER" id="PTHR34297">
    <property type="entry name" value="HYPOTHETICAL CYTOSOLIC PROTEIN-RELATED"/>
    <property type="match status" value="1"/>
</dbReference>
<dbReference type="Pfam" id="PF03780">
    <property type="entry name" value="Asp23"/>
    <property type="match status" value="1"/>
</dbReference>
<evidence type="ECO:0000313" key="4">
    <source>
        <dbReference type="EMBL" id="GBA94643.1"/>
    </source>
</evidence>
<dbReference type="OMA" id="LFIVVEY"/>
<dbReference type="eggNOG" id="COG1302">
    <property type="taxonomic scope" value="Bacteria"/>
</dbReference>
<dbReference type="AlphaFoldDB" id="A0A133PIQ7"/>
<protein>
    <submittedName>
        <fullName evidence="4">Alkaline shock protein</fullName>
    </submittedName>
    <submittedName>
        <fullName evidence="5">Asp23/Gls24 family envelope stress response protein</fullName>
    </submittedName>
</protein>
<dbReference type="Proteomes" id="UP000195798">
    <property type="component" value="Chromosome"/>
</dbReference>
<evidence type="ECO:0000313" key="7">
    <source>
        <dbReference type="EMBL" id="QTD66392.1"/>
    </source>
</evidence>
<dbReference type="EMBL" id="BEXJ01000001">
    <property type="protein sequence ID" value="GBA94643.1"/>
    <property type="molecule type" value="Genomic_DNA"/>
</dbReference>
<reference evidence="7" key="5">
    <citation type="submission" date="2021-03" db="EMBL/GenBank/DDBJ databases">
        <title>Whole genome sequence of Lactobacillus gasseri HL75.</title>
        <authorList>
            <person name="Kim J.-M."/>
            <person name="Chung S.H."/>
            <person name="Kim J.-S."/>
        </authorList>
    </citation>
    <scope>NUCLEOTIDE SEQUENCE</scope>
    <source>
        <strain evidence="7">HL75</strain>
    </source>
</reference>
<reference evidence="3 8" key="1">
    <citation type="submission" date="2017-05" db="EMBL/GenBank/DDBJ databases">
        <authorList>
            <person name="Oh N.-S."/>
        </authorList>
    </citation>
    <scope>NUCLEOTIDE SEQUENCE [LARGE SCALE GENOMIC DNA]</scope>
    <source>
        <strain evidence="3 8">4M13</strain>
    </source>
</reference>
<sequence length="148" mass="16105">MADNSTILLSSNDKGDETRVDLGVLEVILGIAARKVDGVSEMRGTLKTGINTLFGRSNQGKGVSLSVEDDKLTADVYAYLDYGVNVPKVCVELQKNLTLQLKQMTDLDLTQINVHVVGLVSETEETESEVKADTEALFPDDKEDEAKD</sequence>
<dbReference type="EMBL" id="CP021427">
    <property type="protein sequence ID" value="ART97634.1"/>
    <property type="molecule type" value="Genomic_DNA"/>
</dbReference>
<dbReference type="EMBL" id="CP071801">
    <property type="protein sequence ID" value="QTD66392.1"/>
    <property type="molecule type" value="Genomic_DNA"/>
</dbReference>
<evidence type="ECO:0000313" key="8">
    <source>
        <dbReference type="Proteomes" id="UP000195798"/>
    </source>
</evidence>
<dbReference type="PANTHER" id="PTHR34297:SF1">
    <property type="entry name" value="ASP23_GLS24 FAMILY ENVELOPE STRESS RESPONSE PROTEIN"/>
    <property type="match status" value="1"/>
</dbReference>
<dbReference type="GeneID" id="48924719"/>
<evidence type="ECO:0000313" key="6">
    <source>
        <dbReference type="EMBL" id="PKZ91204.1"/>
    </source>
</evidence>
<evidence type="ECO:0000256" key="2">
    <source>
        <dbReference type="SAM" id="MobiDB-lite"/>
    </source>
</evidence>
<reference evidence="5 11" key="4">
    <citation type="submission" date="2019-09" db="EMBL/GenBank/DDBJ databases">
        <title>Investigation of probiotic properties of different lactic acid bacteria.</title>
        <authorList>
            <person name="Jaomanjaka F."/>
            <person name="Blanc P."/>
        </authorList>
    </citation>
    <scope>NUCLEOTIDE SEQUENCE [LARGE SCALE GENOMIC DNA]</scope>
    <source>
        <strain evidence="5 11">BIO6369</strain>
    </source>
</reference>
<dbReference type="EMBL" id="WBOA01000001">
    <property type="protein sequence ID" value="KAB1951678.1"/>
    <property type="molecule type" value="Genomic_DNA"/>
</dbReference>
<evidence type="ECO:0000313" key="9">
    <source>
        <dbReference type="Proteomes" id="UP000234740"/>
    </source>
</evidence>
<evidence type="ECO:0000313" key="11">
    <source>
        <dbReference type="Proteomes" id="UP000460112"/>
    </source>
</evidence>
<evidence type="ECO:0000313" key="3">
    <source>
        <dbReference type="EMBL" id="ART97634.1"/>
    </source>
</evidence>
<evidence type="ECO:0000313" key="10">
    <source>
        <dbReference type="Proteomes" id="UP000250668"/>
    </source>
</evidence>
<dbReference type="OrthoDB" id="9793465at2"/>
<comment type="similarity">
    <text evidence="1">Belongs to the asp23 family.</text>
</comment>
<dbReference type="RefSeq" id="WP_003647539.1">
    <property type="nucleotide sequence ID" value="NZ_BEXJ01000001.1"/>
</dbReference>
<organism evidence="5 11">
    <name type="scientific">Lactobacillus gasseri</name>
    <dbReference type="NCBI Taxonomy" id="1596"/>
    <lineage>
        <taxon>Bacteria</taxon>
        <taxon>Bacillati</taxon>
        <taxon>Bacillota</taxon>
        <taxon>Bacilli</taxon>
        <taxon>Lactobacillales</taxon>
        <taxon>Lactobacillaceae</taxon>
        <taxon>Lactobacillus</taxon>
    </lineage>
</organism>
<gene>
    <name evidence="3" type="ORF">CCE30_01250</name>
    <name evidence="6" type="ORF">CYJ86_01615</name>
    <name evidence="5" type="ORF">F8244_04040</name>
    <name evidence="7" type="ORF">J3E67_000725</name>
    <name evidence="4" type="ORF">LJCM1025_01880</name>
</gene>
<proteinExistence type="inferred from homology"/>
<dbReference type="Proteomes" id="UP000234740">
    <property type="component" value="Unassembled WGS sequence"/>
</dbReference>
<dbReference type="STRING" id="324831.LGAS_0749"/>
<accession>A0A133PIQ7</accession>
<dbReference type="Proteomes" id="UP000250668">
    <property type="component" value="Unassembled WGS sequence"/>
</dbReference>
<dbReference type="Proteomes" id="UP000663932">
    <property type="component" value="Chromosome"/>
</dbReference>
<evidence type="ECO:0000256" key="1">
    <source>
        <dbReference type="ARBA" id="ARBA00005721"/>
    </source>
</evidence>
<dbReference type="EMBL" id="PKKC01000001">
    <property type="protein sequence ID" value="PKZ91204.1"/>
    <property type="molecule type" value="Genomic_DNA"/>
</dbReference>